<evidence type="ECO:0000256" key="5">
    <source>
        <dbReference type="ARBA" id="ARBA00026055"/>
    </source>
</evidence>
<dbReference type="FunCoup" id="J4H2R9">
    <property type="interactions" value="270"/>
</dbReference>
<reference evidence="8 9" key="1">
    <citation type="journal article" date="2012" name="Appl. Environ. Microbiol.">
        <title>Short-read sequencing for genomic analysis of the brown rot fungus Fibroporia radiculosa.</title>
        <authorList>
            <person name="Tang J.D."/>
            <person name="Perkins A.D."/>
            <person name="Sonstegard T.S."/>
            <person name="Schroeder S.G."/>
            <person name="Burgess S.C."/>
            <person name="Diehl S.V."/>
        </authorList>
    </citation>
    <scope>NUCLEOTIDE SEQUENCE [LARGE SCALE GENOMIC DNA]</scope>
    <source>
        <strain evidence="8 9">TFFH 294</strain>
    </source>
</reference>
<dbReference type="Pfam" id="PF07986">
    <property type="entry name" value="TBCC"/>
    <property type="match status" value="1"/>
</dbReference>
<feature type="region of interest" description="Disordered" evidence="6">
    <location>
        <begin position="99"/>
        <end position="130"/>
    </location>
</feature>
<accession>J4H2R9</accession>
<evidence type="ECO:0000313" key="9">
    <source>
        <dbReference type="Proteomes" id="UP000006352"/>
    </source>
</evidence>
<evidence type="ECO:0000313" key="8">
    <source>
        <dbReference type="EMBL" id="CCM02004.1"/>
    </source>
</evidence>
<dbReference type="AlphaFoldDB" id="J4H2R9"/>
<dbReference type="GO" id="GO:0005737">
    <property type="term" value="C:cytoplasm"/>
    <property type="evidence" value="ECO:0007669"/>
    <property type="project" value="UniProtKB-SubCell"/>
</dbReference>
<comment type="subunit">
    <text evidence="5">Supercomplex made of cofactors A to E. Cofactors A and D function by capturing and stabilizing tubulin in a quasi-native conformation. Cofactor E binds to the cofactor D-tubulin complex; interaction with cofactor C then causes the release of tubulin polypeptides that are committed to the native state.</text>
</comment>
<keyword evidence="9" id="KW-1185">Reference proteome</keyword>
<comment type="similarity">
    <text evidence="2">Belongs to the TBCC family.</text>
</comment>
<dbReference type="PANTHER" id="PTHR15139">
    <property type="entry name" value="TUBULIN FOLDING COFACTOR C"/>
    <property type="match status" value="1"/>
</dbReference>
<dbReference type="Pfam" id="PF16752">
    <property type="entry name" value="TBCC_N"/>
    <property type="match status" value="1"/>
</dbReference>
<feature type="domain" description="C-CAP/cofactor C-like" evidence="7">
    <location>
        <begin position="120"/>
        <end position="282"/>
    </location>
</feature>
<evidence type="ECO:0000256" key="4">
    <source>
        <dbReference type="ARBA" id="ARBA00022990"/>
    </source>
</evidence>
<name>J4H2R9_9APHY</name>
<dbReference type="InParanoid" id="J4H2R9"/>
<evidence type="ECO:0000256" key="1">
    <source>
        <dbReference type="ARBA" id="ARBA00004496"/>
    </source>
</evidence>
<dbReference type="RefSeq" id="XP_012181287.1">
    <property type="nucleotide sequence ID" value="XM_012325897.1"/>
</dbReference>
<keyword evidence="3" id="KW-0963">Cytoplasm</keyword>
<dbReference type="GO" id="GO:0007023">
    <property type="term" value="P:post-chaperonin tubulin folding pathway"/>
    <property type="evidence" value="ECO:0007669"/>
    <property type="project" value="InterPro"/>
</dbReference>
<sequence>MSASNQALSQEFYAHFQATRSDLLARLDVLSTGKNNSEVVEQLAVDVLKLRKGLTDATDFLPAYDQRQCDIRMKEIEETLQKLRAASSGKPKFAFKRKANKPTIPLSSETKPTTEPVFQPHESDPSSGGLSLSNHSYQYLTLGSIPTSSASSDLTISELDHCIVNLLLPDATHASISPPPKITALHVRNVRNSVLILPRIDGSALLHDLSRCVFVLGCHQYRMHASSDTDVYISVSSNPIIEHCTGIRFSGYPQLFLRSGAFAPPKDNMSSSDHLAVQDFSHIRATPSPNWSILPASEVIPDEQWLLSANVEKVGVDSILEKLIPRP</sequence>
<dbReference type="GO" id="GO:0015631">
    <property type="term" value="F:tubulin binding"/>
    <property type="evidence" value="ECO:0007669"/>
    <property type="project" value="InterPro"/>
</dbReference>
<evidence type="ECO:0000256" key="2">
    <source>
        <dbReference type="ARBA" id="ARBA00008848"/>
    </source>
</evidence>
<protein>
    <recommendedName>
        <fullName evidence="7">C-CAP/cofactor C-like domain-containing protein</fullName>
    </recommendedName>
</protein>
<comment type="subcellular location">
    <subcellularLocation>
        <location evidence="1">Cytoplasm</location>
    </subcellularLocation>
</comment>
<dbReference type="OrthoDB" id="194775at2759"/>
<dbReference type="HOGENOM" id="CLU_032612_0_0_1"/>
<dbReference type="InterPro" id="IPR031925">
    <property type="entry name" value="TBCC_N"/>
</dbReference>
<dbReference type="PROSITE" id="PS51329">
    <property type="entry name" value="C_CAP_COFACTOR_C"/>
    <property type="match status" value="1"/>
</dbReference>
<dbReference type="PANTHER" id="PTHR15139:SF0">
    <property type="entry name" value="TUBULIN-SPECIFIC CHAPERONE C"/>
    <property type="match status" value="1"/>
</dbReference>
<evidence type="ECO:0000256" key="6">
    <source>
        <dbReference type="SAM" id="MobiDB-lite"/>
    </source>
</evidence>
<keyword evidence="4" id="KW-0007">Acetylation</keyword>
<dbReference type="GO" id="GO:0007021">
    <property type="term" value="P:tubulin complex assembly"/>
    <property type="evidence" value="ECO:0007669"/>
    <property type="project" value="TreeGrafter"/>
</dbReference>
<dbReference type="GeneID" id="24096915"/>
<dbReference type="Gene3D" id="2.160.20.70">
    <property type="match status" value="1"/>
</dbReference>
<dbReference type="InterPro" id="IPR027684">
    <property type="entry name" value="TBCC"/>
</dbReference>
<dbReference type="InterPro" id="IPR016098">
    <property type="entry name" value="CAP/MinC_C"/>
</dbReference>
<dbReference type="InterPro" id="IPR012945">
    <property type="entry name" value="Tubulin-bd_cofactor_C_dom"/>
</dbReference>
<dbReference type="Proteomes" id="UP000006352">
    <property type="component" value="Unassembled WGS sequence"/>
</dbReference>
<proteinExistence type="inferred from homology"/>
<dbReference type="EMBL" id="HE797058">
    <property type="protein sequence ID" value="CCM02004.1"/>
    <property type="molecule type" value="Genomic_DNA"/>
</dbReference>
<dbReference type="InterPro" id="IPR038397">
    <property type="entry name" value="TBCC_N_sf"/>
</dbReference>
<dbReference type="STRING" id="599839.J4H2R9"/>
<dbReference type="InterPro" id="IPR017901">
    <property type="entry name" value="C-CAP_CF_C-like"/>
</dbReference>
<gene>
    <name evidence="8" type="ORF">FIBRA_04078</name>
</gene>
<evidence type="ECO:0000256" key="3">
    <source>
        <dbReference type="ARBA" id="ARBA00022490"/>
    </source>
</evidence>
<organism evidence="8 9">
    <name type="scientific">Fibroporia radiculosa</name>
    <dbReference type="NCBI Taxonomy" id="599839"/>
    <lineage>
        <taxon>Eukaryota</taxon>
        <taxon>Fungi</taxon>
        <taxon>Dikarya</taxon>
        <taxon>Basidiomycota</taxon>
        <taxon>Agaricomycotina</taxon>
        <taxon>Agaricomycetes</taxon>
        <taxon>Polyporales</taxon>
        <taxon>Fibroporiaceae</taxon>
        <taxon>Fibroporia</taxon>
    </lineage>
</organism>
<evidence type="ECO:0000259" key="7">
    <source>
        <dbReference type="PROSITE" id="PS51329"/>
    </source>
</evidence>
<dbReference type="Gene3D" id="1.20.58.1250">
    <property type="entry name" value="Tubulin Binding Cofactor C, N-terminal domain"/>
    <property type="match status" value="1"/>
</dbReference>